<dbReference type="GO" id="GO:0006302">
    <property type="term" value="P:double-strand break repair"/>
    <property type="evidence" value="ECO:0007669"/>
    <property type="project" value="UniProtKB-ARBA"/>
</dbReference>
<dbReference type="GO" id="GO:0009307">
    <property type="term" value="P:DNA restriction-modification system"/>
    <property type="evidence" value="ECO:0007669"/>
    <property type="project" value="InterPro"/>
</dbReference>
<dbReference type="InterPro" id="IPR007560">
    <property type="entry name" value="Restrct_endonuc_IV_Mrr"/>
</dbReference>
<dbReference type="GO" id="GO:0003677">
    <property type="term" value="F:DNA binding"/>
    <property type="evidence" value="ECO:0007669"/>
    <property type="project" value="InterPro"/>
</dbReference>
<dbReference type="GO" id="GO:0004519">
    <property type="term" value="F:endonuclease activity"/>
    <property type="evidence" value="ECO:0007669"/>
    <property type="project" value="InterPro"/>
</dbReference>
<proteinExistence type="predicted"/>
<dbReference type="AlphaFoldDB" id="A0A397HSB4"/>
<sequence>MPFEIVEFEHIKEETTAKLEERFELFCCELIVRYFGELGMIVTHTGGDGGRDMIVEICGFRIVVQCKVWFKNCINRKEIDKFKTVVWEKNFDFRICVRVLEEKIAKKAYELAENSGGNIIVTIYIRMC</sequence>
<reference evidence="2 3" key="1">
    <citation type="submission" date="2018-08" db="EMBL/GenBank/DDBJ databases">
        <title>Genome and evolution of the arbuscular mycorrhizal fungus Diversispora epigaea (formerly Glomus versiforme) and its bacterial endosymbionts.</title>
        <authorList>
            <person name="Sun X."/>
            <person name="Fei Z."/>
            <person name="Harrison M."/>
        </authorList>
    </citation>
    <scope>NUCLEOTIDE SEQUENCE [LARGE SCALE GENOMIC DNA]</scope>
    <source>
        <strain evidence="2 3">IT104</strain>
    </source>
</reference>
<dbReference type="Proteomes" id="UP000266861">
    <property type="component" value="Unassembled WGS sequence"/>
</dbReference>
<evidence type="ECO:0000313" key="2">
    <source>
        <dbReference type="EMBL" id="RHZ64214.1"/>
    </source>
</evidence>
<gene>
    <name evidence="2" type="ORF">Glove_326g97</name>
</gene>
<dbReference type="EMBL" id="PQFF01000298">
    <property type="protein sequence ID" value="RHZ64214.1"/>
    <property type="molecule type" value="Genomic_DNA"/>
</dbReference>
<protein>
    <recommendedName>
        <fullName evidence="1">Restriction endonuclease type IV Mrr domain-containing protein</fullName>
    </recommendedName>
</protein>
<organism evidence="2 3">
    <name type="scientific">Diversispora epigaea</name>
    <dbReference type="NCBI Taxonomy" id="1348612"/>
    <lineage>
        <taxon>Eukaryota</taxon>
        <taxon>Fungi</taxon>
        <taxon>Fungi incertae sedis</taxon>
        <taxon>Mucoromycota</taxon>
        <taxon>Glomeromycotina</taxon>
        <taxon>Glomeromycetes</taxon>
        <taxon>Diversisporales</taxon>
        <taxon>Diversisporaceae</taxon>
        <taxon>Diversispora</taxon>
    </lineage>
</organism>
<evidence type="ECO:0000259" key="1">
    <source>
        <dbReference type="Pfam" id="PF04471"/>
    </source>
</evidence>
<accession>A0A397HSB4</accession>
<dbReference type="OrthoDB" id="2431093at2759"/>
<comment type="caution">
    <text evidence="2">The sequence shown here is derived from an EMBL/GenBank/DDBJ whole genome shotgun (WGS) entry which is preliminary data.</text>
</comment>
<dbReference type="SUPFAM" id="SSF52980">
    <property type="entry name" value="Restriction endonuclease-like"/>
    <property type="match status" value="1"/>
</dbReference>
<dbReference type="InterPro" id="IPR011856">
    <property type="entry name" value="tRNA_endonuc-like_dom_sf"/>
</dbReference>
<feature type="domain" description="Restriction endonuclease type IV Mrr" evidence="1">
    <location>
        <begin position="22"/>
        <end position="119"/>
    </location>
</feature>
<name>A0A397HSB4_9GLOM</name>
<dbReference type="Gene3D" id="3.40.1350.10">
    <property type="match status" value="1"/>
</dbReference>
<keyword evidence="3" id="KW-1185">Reference proteome</keyword>
<evidence type="ECO:0000313" key="3">
    <source>
        <dbReference type="Proteomes" id="UP000266861"/>
    </source>
</evidence>
<dbReference type="InterPro" id="IPR011335">
    <property type="entry name" value="Restrct_endonuc-II-like"/>
</dbReference>
<dbReference type="Pfam" id="PF04471">
    <property type="entry name" value="Mrr_cat"/>
    <property type="match status" value="1"/>
</dbReference>